<dbReference type="Pfam" id="PF25682">
    <property type="entry name" value="Phage_VG64"/>
    <property type="match status" value="1"/>
</dbReference>
<dbReference type="STRING" id="29433.MOVS_01200"/>
<sequence length="127" mass="14259">MKLFKFVALGLAAVLATGCIDDAQVATHNAKKAADNFEINRRIVFYNGITDNYILEIEGRCSFNLNDTQTAFNVICKTGEQEFKRHTLVLSDNVTAFVEQIEPNKASSHFYRVTFKPSVIVPDVDVR</sequence>
<dbReference type="EMBL" id="UGPW01000001">
    <property type="protein sequence ID" value="STY86271.1"/>
    <property type="molecule type" value="Genomic_DNA"/>
</dbReference>
<dbReference type="InterPro" id="IPR058243">
    <property type="entry name" value="Phage_VG64"/>
</dbReference>
<evidence type="ECO:0000313" key="2">
    <source>
        <dbReference type="EMBL" id="STY86271.1"/>
    </source>
</evidence>
<keyword evidence="3" id="KW-1185">Reference proteome</keyword>
<proteinExistence type="predicted"/>
<evidence type="ECO:0008006" key="5">
    <source>
        <dbReference type="Google" id="ProtNLM"/>
    </source>
</evidence>
<protein>
    <recommendedName>
        <fullName evidence="5">Lipoprotein</fullName>
    </recommendedName>
</protein>
<gene>
    <name evidence="1" type="ORF">MOVS_01200</name>
    <name evidence="2" type="ORF">NCTC11227_00248</name>
</gene>
<accession>A0A160GDL8</accession>
<dbReference type="Proteomes" id="UP000255102">
    <property type="component" value="Unassembled WGS sequence"/>
</dbReference>
<evidence type="ECO:0000313" key="4">
    <source>
        <dbReference type="Proteomes" id="UP000255102"/>
    </source>
</evidence>
<name>A0A160GDL8_9GAMM</name>
<dbReference type="Proteomes" id="UP000076765">
    <property type="component" value="Chromosome"/>
</dbReference>
<evidence type="ECO:0000313" key="3">
    <source>
        <dbReference type="Proteomes" id="UP000076765"/>
    </source>
</evidence>
<reference evidence="1 3" key="1">
    <citation type="submission" date="2015-04" db="EMBL/GenBank/DDBJ databases">
        <authorList>
            <person name="Calcutt M.J."/>
            <person name="Foecking M.F."/>
        </authorList>
    </citation>
    <scope>NUCLEOTIDE SEQUENCE [LARGE SCALE GENOMIC DNA]</scope>
    <source>
        <strain evidence="1 3">199/55</strain>
    </source>
</reference>
<dbReference type="AlphaFoldDB" id="A0A160GDL8"/>
<dbReference type="EMBL" id="CP011158">
    <property type="protein sequence ID" value="ANB90836.1"/>
    <property type="molecule type" value="Genomic_DNA"/>
</dbReference>
<dbReference type="RefSeq" id="WP_063513419.1">
    <property type="nucleotide sequence ID" value="NZ_CP011158.1"/>
</dbReference>
<evidence type="ECO:0000313" key="1">
    <source>
        <dbReference type="EMBL" id="ANB90836.1"/>
    </source>
</evidence>
<organism evidence="2 4">
    <name type="scientific">Moraxella ovis</name>
    <dbReference type="NCBI Taxonomy" id="29433"/>
    <lineage>
        <taxon>Bacteria</taxon>
        <taxon>Pseudomonadati</taxon>
        <taxon>Pseudomonadota</taxon>
        <taxon>Gammaproteobacteria</taxon>
        <taxon>Moraxellales</taxon>
        <taxon>Moraxellaceae</taxon>
        <taxon>Moraxella</taxon>
    </lineage>
</organism>
<dbReference type="KEGG" id="moi:MOVS_01200"/>
<reference evidence="2 4" key="2">
    <citation type="submission" date="2018-06" db="EMBL/GenBank/DDBJ databases">
        <authorList>
            <consortium name="Pathogen Informatics"/>
            <person name="Doyle S."/>
        </authorList>
    </citation>
    <scope>NUCLEOTIDE SEQUENCE [LARGE SCALE GENOMIC DNA]</scope>
    <source>
        <strain evidence="2 4">NCTC11227</strain>
    </source>
</reference>
<dbReference type="PROSITE" id="PS51257">
    <property type="entry name" value="PROKAR_LIPOPROTEIN"/>
    <property type="match status" value="1"/>
</dbReference>